<dbReference type="InterPro" id="IPR027417">
    <property type="entry name" value="P-loop_NTPase"/>
</dbReference>
<gene>
    <name evidence="2" type="ORF">KIK155_LOCUS21486</name>
    <name evidence="3" type="ORF">TOA249_LOCUS28568</name>
</gene>
<dbReference type="Gene3D" id="3.40.50.300">
    <property type="entry name" value="P-loop containing nucleotide triphosphate hydrolases"/>
    <property type="match status" value="1"/>
</dbReference>
<evidence type="ECO:0000313" key="2">
    <source>
        <dbReference type="EMBL" id="CAF3612204.1"/>
    </source>
</evidence>
<dbReference type="Proteomes" id="UP000663838">
    <property type="component" value="Unassembled WGS sequence"/>
</dbReference>
<dbReference type="AlphaFoldDB" id="A0A818NYA8"/>
<dbReference type="SUPFAM" id="SSF52540">
    <property type="entry name" value="P-loop containing nucleoside triphosphate hydrolases"/>
    <property type="match status" value="1"/>
</dbReference>
<dbReference type="Proteomes" id="UP000663865">
    <property type="component" value="Unassembled WGS sequence"/>
</dbReference>
<comment type="caution">
    <text evidence="2">The sequence shown here is derived from an EMBL/GenBank/DDBJ whole genome shotgun (WGS) entry which is preliminary data.</text>
</comment>
<protein>
    <recommendedName>
        <fullName evidence="1">G domain-containing protein</fullName>
    </recommendedName>
</protein>
<accession>A0A818NYA8</accession>
<reference evidence="2" key="1">
    <citation type="submission" date="2021-02" db="EMBL/GenBank/DDBJ databases">
        <authorList>
            <person name="Nowell W R."/>
        </authorList>
    </citation>
    <scope>NUCLEOTIDE SEQUENCE</scope>
</reference>
<dbReference type="CDD" id="cd00882">
    <property type="entry name" value="Ras_like_GTPase"/>
    <property type="match status" value="1"/>
</dbReference>
<evidence type="ECO:0000259" key="1">
    <source>
        <dbReference type="Pfam" id="PF01926"/>
    </source>
</evidence>
<proteinExistence type="predicted"/>
<organism evidence="2 4">
    <name type="scientific">Rotaria socialis</name>
    <dbReference type="NCBI Taxonomy" id="392032"/>
    <lineage>
        <taxon>Eukaryota</taxon>
        <taxon>Metazoa</taxon>
        <taxon>Spiralia</taxon>
        <taxon>Gnathifera</taxon>
        <taxon>Rotifera</taxon>
        <taxon>Eurotatoria</taxon>
        <taxon>Bdelloidea</taxon>
        <taxon>Philodinida</taxon>
        <taxon>Philodinidae</taxon>
        <taxon>Rotaria</taxon>
    </lineage>
</organism>
<evidence type="ECO:0000313" key="3">
    <source>
        <dbReference type="EMBL" id="CAF4872097.1"/>
    </source>
</evidence>
<evidence type="ECO:0000313" key="4">
    <source>
        <dbReference type="Proteomes" id="UP000663865"/>
    </source>
</evidence>
<dbReference type="EMBL" id="CAJNYV010003790">
    <property type="protein sequence ID" value="CAF3612204.1"/>
    <property type="molecule type" value="Genomic_DNA"/>
</dbReference>
<feature type="domain" description="G" evidence="1">
    <location>
        <begin position="10"/>
        <end position="118"/>
    </location>
</feature>
<name>A0A818NYA8_9BILA</name>
<dbReference type="EMBL" id="CAJOBS010004027">
    <property type="protein sequence ID" value="CAF4872097.1"/>
    <property type="molecule type" value="Genomic_DNA"/>
</dbReference>
<dbReference type="InterPro" id="IPR006073">
    <property type="entry name" value="GTP-bd"/>
</dbReference>
<dbReference type="Pfam" id="PF01926">
    <property type="entry name" value="MMR_HSR1"/>
    <property type="match status" value="1"/>
</dbReference>
<sequence>MASTHLSKKRILIIGKTGVGKSSIIRYMGGVDNNEKKPTISNKQRGETFENTLYKNEEFIFADTIGFGETNLGGRPSNIMIKNLIVFLVNNNEGFNLVIYVIDNDRIDTYVKNTYQVIDSILGPNIPKILVRTGDTAAVGELIPQDGLDEWKRENCTFMNGCRVSYANIDQMIQENKPEIHIKVAQENIEESNRKLQELISLHSNTDAQRLYDPKTLPDRLKQTVTLVYKLWKLDETTLRSTLCLALVVLKNTEKNIFVDSSTLYML</sequence>
<dbReference type="GO" id="GO:0005525">
    <property type="term" value="F:GTP binding"/>
    <property type="evidence" value="ECO:0007669"/>
    <property type="project" value="InterPro"/>
</dbReference>